<dbReference type="Pfam" id="PF13302">
    <property type="entry name" value="Acetyltransf_3"/>
    <property type="match status" value="1"/>
</dbReference>
<dbReference type="AlphaFoldDB" id="A0A8T2EUC1"/>
<dbReference type="PROSITE" id="PS51186">
    <property type="entry name" value="GNAT"/>
    <property type="match status" value="1"/>
</dbReference>
<reference evidence="2 3" key="1">
    <citation type="submission" date="2020-12" db="EMBL/GenBank/DDBJ databases">
        <title>Concerted genomic and epigenomic changes stabilize Arabidopsis allopolyploids.</title>
        <authorList>
            <person name="Chen Z."/>
        </authorList>
    </citation>
    <scope>NUCLEOTIDE SEQUENCE [LARGE SCALE GENOMIC DNA]</scope>
    <source>
        <strain evidence="2">Allo738</strain>
        <tissue evidence="2">Leaf</tissue>
    </source>
</reference>
<feature type="domain" description="N-acetyltransferase" evidence="1">
    <location>
        <begin position="32"/>
        <end position="190"/>
    </location>
</feature>
<gene>
    <name evidence="2" type="ORF">ISN45_At03g023760</name>
</gene>
<organism evidence="2 3">
    <name type="scientific">Arabidopsis thaliana x Arabidopsis arenosa</name>
    <dbReference type="NCBI Taxonomy" id="1240361"/>
    <lineage>
        <taxon>Eukaryota</taxon>
        <taxon>Viridiplantae</taxon>
        <taxon>Streptophyta</taxon>
        <taxon>Embryophyta</taxon>
        <taxon>Tracheophyta</taxon>
        <taxon>Spermatophyta</taxon>
        <taxon>Magnoliopsida</taxon>
        <taxon>eudicotyledons</taxon>
        <taxon>Gunneridae</taxon>
        <taxon>Pentapetalae</taxon>
        <taxon>rosids</taxon>
        <taxon>malvids</taxon>
        <taxon>Brassicales</taxon>
        <taxon>Brassicaceae</taxon>
        <taxon>Camelineae</taxon>
        <taxon>Arabidopsis</taxon>
    </lineage>
</organism>
<evidence type="ECO:0000313" key="2">
    <source>
        <dbReference type="EMBL" id="KAG7626214.1"/>
    </source>
</evidence>
<keyword evidence="3" id="KW-1185">Reference proteome</keyword>
<dbReference type="PANTHER" id="PTHR46067">
    <property type="entry name" value="ACYL-COA N-ACYLTRANSFERASES (NAT) SUPERFAMILY PROTEIN"/>
    <property type="match status" value="1"/>
</dbReference>
<name>A0A8T2EUC1_9BRAS</name>
<sequence>MSVAFLCILLDYSTIRFIKITKFYMIMESPRIFLRPFNISDAEDVFKWARDDDVTRYLRWDSVKSLEEAKQHILNKAIPHPWRRSISLLQEGGSIGYVSVKPDSGDGRCRANLAYAVAKEFWGRGIATAAVRMAVEQALEDFPEVVRLQAVVEVENKASQRVLEKAGFRKEGLLEKYGFSKGVIRDMFLYSYVKDDCFV</sequence>
<dbReference type="InterPro" id="IPR000182">
    <property type="entry name" value="GNAT_dom"/>
</dbReference>
<comment type="caution">
    <text evidence="2">The sequence shown here is derived from an EMBL/GenBank/DDBJ whole genome shotgun (WGS) entry which is preliminary data.</text>
</comment>
<dbReference type="Proteomes" id="UP000694240">
    <property type="component" value="Chromosome 3"/>
</dbReference>
<dbReference type="FunFam" id="3.40.630.30:FF:000281">
    <property type="entry name" value="Acyl-CoA N-acyltransferases (NAT) superfamily protein"/>
    <property type="match status" value="1"/>
</dbReference>
<dbReference type="EMBL" id="JAEFBK010000003">
    <property type="protein sequence ID" value="KAG7626214.1"/>
    <property type="molecule type" value="Genomic_DNA"/>
</dbReference>
<dbReference type="GO" id="GO:0016747">
    <property type="term" value="F:acyltransferase activity, transferring groups other than amino-acyl groups"/>
    <property type="evidence" value="ECO:0007669"/>
    <property type="project" value="InterPro"/>
</dbReference>
<dbReference type="PANTHER" id="PTHR46067:SF18">
    <property type="entry name" value="ACYL-COA N-ACYLTRANSFERASES (NAT) SUPERFAMILY PROTEIN"/>
    <property type="match status" value="1"/>
</dbReference>
<dbReference type="CDD" id="cd04301">
    <property type="entry name" value="NAT_SF"/>
    <property type="match status" value="1"/>
</dbReference>
<evidence type="ECO:0000259" key="1">
    <source>
        <dbReference type="PROSITE" id="PS51186"/>
    </source>
</evidence>
<evidence type="ECO:0000313" key="3">
    <source>
        <dbReference type="Proteomes" id="UP000694240"/>
    </source>
</evidence>
<accession>A0A8T2EUC1</accession>
<protein>
    <submittedName>
        <fullName evidence="2">GNAT domain</fullName>
    </submittedName>
</protein>
<proteinExistence type="predicted"/>